<dbReference type="PANTHER" id="PTHR30136:SF23">
    <property type="entry name" value="DNA-BINDING TRANSCRIPTIONAL ACTIVATOR MHPR"/>
    <property type="match status" value="1"/>
</dbReference>
<dbReference type="Gene3D" id="1.10.10.10">
    <property type="entry name" value="Winged helix-like DNA-binding domain superfamily/Winged helix DNA-binding domain"/>
    <property type="match status" value="1"/>
</dbReference>
<keyword evidence="3" id="KW-0804">Transcription</keyword>
<feature type="domain" description="IclR-ED" evidence="5">
    <location>
        <begin position="72"/>
        <end position="253"/>
    </location>
</feature>
<keyword evidence="1" id="KW-0805">Transcription regulation</keyword>
<dbReference type="PROSITE" id="PS51078">
    <property type="entry name" value="ICLR_ED"/>
    <property type="match status" value="1"/>
</dbReference>
<name>A0ABV2Q8K1_9BURK</name>
<reference evidence="6 7" key="1">
    <citation type="submission" date="2024-06" db="EMBL/GenBank/DDBJ databases">
        <title>Sorghum-associated microbial communities from plants grown in Nebraska, USA.</title>
        <authorList>
            <person name="Schachtman D."/>
        </authorList>
    </citation>
    <scope>NUCLEOTIDE SEQUENCE [LARGE SCALE GENOMIC DNA]</scope>
    <source>
        <strain evidence="6 7">2709</strain>
    </source>
</reference>
<dbReference type="Gene3D" id="3.30.450.40">
    <property type="match status" value="1"/>
</dbReference>
<dbReference type="Proteomes" id="UP001549320">
    <property type="component" value="Unassembled WGS sequence"/>
</dbReference>
<accession>A0ABV2Q8K1</accession>
<keyword evidence="7" id="KW-1185">Reference proteome</keyword>
<evidence type="ECO:0000256" key="2">
    <source>
        <dbReference type="ARBA" id="ARBA00023125"/>
    </source>
</evidence>
<dbReference type="PANTHER" id="PTHR30136">
    <property type="entry name" value="HELIX-TURN-HELIX TRANSCRIPTIONAL REGULATOR, ICLR FAMILY"/>
    <property type="match status" value="1"/>
</dbReference>
<dbReference type="SUPFAM" id="SSF46785">
    <property type="entry name" value="Winged helix' DNA-binding domain"/>
    <property type="match status" value="1"/>
</dbReference>
<organism evidence="6 7">
    <name type="scientific">Ottowia thiooxydans</name>
    <dbReference type="NCBI Taxonomy" id="219182"/>
    <lineage>
        <taxon>Bacteria</taxon>
        <taxon>Pseudomonadati</taxon>
        <taxon>Pseudomonadota</taxon>
        <taxon>Betaproteobacteria</taxon>
        <taxon>Burkholderiales</taxon>
        <taxon>Comamonadaceae</taxon>
        <taxon>Ottowia</taxon>
    </lineage>
</organism>
<gene>
    <name evidence="6" type="ORF">ABIE13_002086</name>
</gene>
<dbReference type="SUPFAM" id="SSF55781">
    <property type="entry name" value="GAF domain-like"/>
    <property type="match status" value="1"/>
</dbReference>
<dbReference type="SMART" id="SM00346">
    <property type="entry name" value="HTH_ICLR"/>
    <property type="match status" value="1"/>
</dbReference>
<evidence type="ECO:0000259" key="5">
    <source>
        <dbReference type="PROSITE" id="PS51078"/>
    </source>
</evidence>
<dbReference type="InterPro" id="IPR029016">
    <property type="entry name" value="GAF-like_dom_sf"/>
</dbReference>
<proteinExistence type="predicted"/>
<evidence type="ECO:0000256" key="3">
    <source>
        <dbReference type="ARBA" id="ARBA00023163"/>
    </source>
</evidence>
<dbReference type="RefSeq" id="WP_354443037.1">
    <property type="nucleotide sequence ID" value="NZ_JBEPSH010000004.1"/>
</dbReference>
<comment type="caution">
    <text evidence="6">The sequence shown here is derived from an EMBL/GenBank/DDBJ whole genome shotgun (WGS) entry which is preliminary data.</text>
</comment>
<dbReference type="PROSITE" id="PS51077">
    <property type="entry name" value="HTH_ICLR"/>
    <property type="match status" value="1"/>
</dbReference>
<evidence type="ECO:0000313" key="7">
    <source>
        <dbReference type="Proteomes" id="UP001549320"/>
    </source>
</evidence>
<protein>
    <submittedName>
        <fullName evidence="6">IclR family mhp operon transcriptional activator</fullName>
    </submittedName>
</protein>
<dbReference type="EMBL" id="JBEPSH010000004">
    <property type="protein sequence ID" value="MET4576975.1"/>
    <property type="molecule type" value="Genomic_DNA"/>
</dbReference>
<dbReference type="InterPro" id="IPR050707">
    <property type="entry name" value="HTH_MetabolicPath_Reg"/>
</dbReference>
<evidence type="ECO:0000256" key="1">
    <source>
        <dbReference type="ARBA" id="ARBA00023015"/>
    </source>
</evidence>
<evidence type="ECO:0000313" key="6">
    <source>
        <dbReference type="EMBL" id="MET4576975.1"/>
    </source>
</evidence>
<dbReference type="Pfam" id="PF01614">
    <property type="entry name" value="IclR_C"/>
    <property type="match status" value="1"/>
</dbReference>
<feature type="domain" description="HTH iclR-type" evidence="4">
    <location>
        <begin position="10"/>
        <end position="71"/>
    </location>
</feature>
<keyword evidence="2" id="KW-0238">DNA-binding</keyword>
<dbReference type="InterPro" id="IPR036388">
    <property type="entry name" value="WH-like_DNA-bd_sf"/>
</dbReference>
<dbReference type="InterPro" id="IPR005471">
    <property type="entry name" value="Tscrpt_reg_IclR_N"/>
</dbReference>
<dbReference type="InterPro" id="IPR014757">
    <property type="entry name" value="Tscrpt_reg_IclR_C"/>
</dbReference>
<dbReference type="InterPro" id="IPR036390">
    <property type="entry name" value="WH_DNA-bd_sf"/>
</dbReference>
<evidence type="ECO:0000259" key="4">
    <source>
        <dbReference type="PROSITE" id="PS51077"/>
    </source>
</evidence>
<dbReference type="Pfam" id="PF09339">
    <property type="entry name" value="HTH_IclR"/>
    <property type="match status" value="1"/>
</dbReference>
<sequence>MLKANEVGEVRAAVRALDLLRELNQNDASAISDLHRTLQLPKATIHRLLATLKSAGFVAVDAGSKNYRLTAKVLELSSGYTERSQLLEVSAPYLRQTTKKIRWPLAIGVLDNFNILVRFSTMPYSPLAVQATTVGHRLGLLESAMGNAYLAHCDEIQREILVETLMTQAQNPRAIQRLFLQKVDITRRQGYGLRLPLRNGESATIAVPIGQGKDILGVLGLTTFGRLMTANLLVSHQRKLEEYAQEILRRISEYGATAS</sequence>